<dbReference type="OrthoDB" id="191189at2"/>
<evidence type="ECO:0000313" key="2">
    <source>
        <dbReference type="Proteomes" id="UP000248627"/>
    </source>
</evidence>
<proteinExistence type="predicted"/>
<reference evidence="1 2" key="1">
    <citation type="submission" date="2018-01" db="EMBL/GenBank/DDBJ databases">
        <title>Draft genome sequence of Jishengella endophytica.</title>
        <authorList>
            <person name="Sahin N."/>
            <person name="Ay H."/>
            <person name="Saygin H."/>
        </authorList>
    </citation>
    <scope>NUCLEOTIDE SEQUENCE [LARGE SCALE GENOMIC DNA]</scope>
    <source>
        <strain evidence="1 2">DSM 45430</strain>
    </source>
</reference>
<evidence type="ECO:0000313" key="1">
    <source>
        <dbReference type="EMBL" id="PZF99154.1"/>
    </source>
</evidence>
<comment type="caution">
    <text evidence="1">The sequence shown here is derived from an EMBL/GenBank/DDBJ whole genome shotgun (WGS) entry which is preliminary data.</text>
</comment>
<protein>
    <submittedName>
        <fullName evidence="1">Uncharacterized protein</fullName>
    </submittedName>
</protein>
<dbReference type="EMBL" id="POTX01000028">
    <property type="protein sequence ID" value="PZF99154.1"/>
    <property type="molecule type" value="Genomic_DNA"/>
</dbReference>
<name>A0A2W2D0E1_9ACTN</name>
<accession>A0A2W2D0E1</accession>
<dbReference type="Proteomes" id="UP000248627">
    <property type="component" value="Unassembled WGS sequence"/>
</dbReference>
<organism evidence="1 2">
    <name type="scientific">Micromonospora endophytica</name>
    <dbReference type="NCBI Taxonomy" id="515350"/>
    <lineage>
        <taxon>Bacteria</taxon>
        <taxon>Bacillati</taxon>
        <taxon>Actinomycetota</taxon>
        <taxon>Actinomycetes</taxon>
        <taxon>Micromonosporales</taxon>
        <taxon>Micromonosporaceae</taxon>
        <taxon>Micromonospora</taxon>
    </lineage>
</organism>
<gene>
    <name evidence="1" type="ORF">C1I93_06825</name>
</gene>
<dbReference type="RefSeq" id="WP_111242372.1">
    <property type="nucleotide sequence ID" value="NZ_AP023358.1"/>
</dbReference>
<dbReference type="AlphaFoldDB" id="A0A2W2D0E1"/>
<keyword evidence="2" id="KW-1185">Reference proteome</keyword>
<sequence>MATDGQLFRFRFDRPFRQVLALIGVRPSTAWVRVDADDLVVRFGPWRLRTGRDNVAGVEPGGPYRWWRAIGPRLSASDLGVTFGSSTLAGLCVRFVHPVPALVPGGRPRHPGMTVTVADPAGLARALTGDA</sequence>